<dbReference type="SUPFAM" id="SSF161098">
    <property type="entry name" value="MetI-like"/>
    <property type="match status" value="1"/>
</dbReference>
<dbReference type="EMBL" id="FPAB01000007">
    <property type="protein sequence ID" value="SFT08702.1"/>
    <property type="molecule type" value="Genomic_DNA"/>
</dbReference>
<feature type="transmembrane region" description="Helical" evidence="7">
    <location>
        <begin position="103"/>
        <end position="129"/>
    </location>
</feature>
<keyword evidence="3" id="KW-1003">Cell membrane</keyword>
<dbReference type="InterPro" id="IPR000515">
    <property type="entry name" value="MetI-like"/>
</dbReference>
<feature type="region of interest" description="Disordered" evidence="8">
    <location>
        <begin position="1"/>
        <end position="34"/>
    </location>
</feature>
<dbReference type="InterPro" id="IPR051393">
    <property type="entry name" value="ABC_transporter_permease"/>
</dbReference>
<dbReference type="Gene3D" id="1.10.3720.10">
    <property type="entry name" value="MetI-like"/>
    <property type="match status" value="1"/>
</dbReference>
<accession>A0A1I6V4V2</accession>
<dbReference type="Proteomes" id="UP000198873">
    <property type="component" value="Unassembled WGS sequence"/>
</dbReference>
<evidence type="ECO:0000313" key="10">
    <source>
        <dbReference type="EMBL" id="SFT08702.1"/>
    </source>
</evidence>
<evidence type="ECO:0000256" key="1">
    <source>
        <dbReference type="ARBA" id="ARBA00004651"/>
    </source>
</evidence>
<dbReference type="PROSITE" id="PS50928">
    <property type="entry name" value="ABC_TM1"/>
    <property type="match status" value="1"/>
</dbReference>
<dbReference type="GO" id="GO:0055085">
    <property type="term" value="P:transmembrane transport"/>
    <property type="evidence" value="ECO:0007669"/>
    <property type="project" value="InterPro"/>
</dbReference>
<feature type="compositionally biased region" description="Polar residues" evidence="8">
    <location>
        <begin position="1"/>
        <end position="18"/>
    </location>
</feature>
<dbReference type="InterPro" id="IPR035906">
    <property type="entry name" value="MetI-like_sf"/>
</dbReference>
<organism evidence="10 11">
    <name type="scientific">Streptomyces harbinensis</name>
    <dbReference type="NCBI Taxonomy" id="1176198"/>
    <lineage>
        <taxon>Bacteria</taxon>
        <taxon>Bacillati</taxon>
        <taxon>Actinomycetota</taxon>
        <taxon>Actinomycetes</taxon>
        <taxon>Kitasatosporales</taxon>
        <taxon>Streptomycetaceae</taxon>
        <taxon>Streptomyces</taxon>
    </lineage>
</organism>
<proteinExistence type="inferred from homology"/>
<feature type="transmembrane region" description="Helical" evidence="7">
    <location>
        <begin position="191"/>
        <end position="215"/>
    </location>
</feature>
<keyword evidence="4 7" id="KW-0812">Transmembrane</keyword>
<evidence type="ECO:0000256" key="6">
    <source>
        <dbReference type="ARBA" id="ARBA00023136"/>
    </source>
</evidence>
<keyword evidence="2 7" id="KW-0813">Transport</keyword>
<dbReference type="STRING" id="1176198.SAMN05444716_10773"/>
<protein>
    <submittedName>
        <fullName evidence="10">sn-glycerol 3-phosphate transport system permease protein</fullName>
    </submittedName>
</protein>
<feature type="domain" description="ABC transmembrane type-1" evidence="9">
    <location>
        <begin position="104"/>
        <end position="318"/>
    </location>
</feature>
<evidence type="ECO:0000259" key="9">
    <source>
        <dbReference type="PROSITE" id="PS50928"/>
    </source>
</evidence>
<keyword evidence="6 7" id="KW-0472">Membrane</keyword>
<feature type="transmembrane region" description="Helical" evidence="7">
    <location>
        <begin position="302"/>
        <end position="322"/>
    </location>
</feature>
<feature type="transmembrane region" description="Helical" evidence="7">
    <location>
        <begin position="45"/>
        <end position="64"/>
    </location>
</feature>
<gene>
    <name evidence="10" type="ORF">SAMN05444716_10773</name>
</gene>
<evidence type="ECO:0000256" key="7">
    <source>
        <dbReference type="RuleBase" id="RU363032"/>
    </source>
</evidence>
<evidence type="ECO:0000256" key="8">
    <source>
        <dbReference type="SAM" id="MobiDB-lite"/>
    </source>
</evidence>
<dbReference type="PANTHER" id="PTHR30193:SF37">
    <property type="entry name" value="INNER MEMBRANE ABC TRANSPORTER PERMEASE PROTEIN YCJO"/>
    <property type="match status" value="1"/>
</dbReference>
<feature type="transmembrane region" description="Helical" evidence="7">
    <location>
        <begin position="141"/>
        <end position="162"/>
    </location>
</feature>
<comment type="similarity">
    <text evidence="7">Belongs to the binding-protein-dependent transport system permease family.</text>
</comment>
<reference evidence="11" key="1">
    <citation type="submission" date="2016-10" db="EMBL/GenBank/DDBJ databases">
        <authorList>
            <person name="Varghese N."/>
            <person name="Submissions S."/>
        </authorList>
    </citation>
    <scope>NUCLEOTIDE SEQUENCE [LARGE SCALE GENOMIC DNA]</scope>
    <source>
        <strain evidence="11">CGMCC 4.7047</strain>
    </source>
</reference>
<dbReference type="GO" id="GO:0005886">
    <property type="term" value="C:plasma membrane"/>
    <property type="evidence" value="ECO:0007669"/>
    <property type="project" value="UniProtKB-SubCell"/>
</dbReference>
<keyword evidence="11" id="KW-1185">Reference proteome</keyword>
<dbReference type="Pfam" id="PF00528">
    <property type="entry name" value="BPD_transp_1"/>
    <property type="match status" value="1"/>
</dbReference>
<evidence type="ECO:0000256" key="4">
    <source>
        <dbReference type="ARBA" id="ARBA00022692"/>
    </source>
</evidence>
<dbReference type="PANTHER" id="PTHR30193">
    <property type="entry name" value="ABC TRANSPORTER PERMEASE PROTEIN"/>
    <property type="match status" value="1"/>
</dbReference>
<sequence>MASPSGTTLPRVSISSTNRDGRPGGAPPRTGPPRTLVRERRKETLLAWAFLAPSLIVFALFLLYPLGRTVYLSMHGNDIIGRPTRFVGFDHFSELLTADFGKVLVTTLLFTLLVVVPGVLGALAVVLLLESGIRGQRFFRSAFALPFAFSVASASVIFAVFYNPASGVLNGILYELGLGQVKWLNSTDWSLISVSLTTVWMNLGYGVLVLAAGVGSIPREVNEAALLDGATGGRRAWHITVPLLGPQLFFLAVISTINALQSFGQIHILTQGGPVGSTTTLVYSIYEYAFAYGTSDFGRASAQALVLLLMVLGCTALQFGVIERKVHYS</sequence>
<evidence type="ECO:0000313" key="11">
    <source>
        <dbReference type="Proteomes" id="UP000198873"/>
    </source>
</evidence>
<dbReference type="CDD" id="cd06261">
    <property type="entry name" value="TM_PBP2"/>
    <property type="match status" value="1"/>
</dbReference>
<feature type="transmembrane region" description="Helical" evidence="7">
    <location>
        <begin position="236"/>
        <end position="257"/>
    </location>
</feature>
<evidence type="ECO:0000256" key="2">
    <source>
        <dbReference type="ARBA" id="ARBA00022448"/>
    </source>
</evidence>
<evidence type="ECO:0000256" key="5">
    <source>
        <dbReference type="ARBA" id="ARBA00022989"/>
    </source>
</evidence>
<dbReference type="AlphaFoldDB" id="A0A1I6V4V2"/>
<evidence type="ECO:0000256" key="3">
    <source>
        <dbReference type="ARBA" id="ARBA00022475"/>
    </source>
</evidence>
<name>A0A1I6V4V2_9ACTN</name>
<comment type="subcellular location">
    <subcellularLocation>
        <location evidence="1 7">Cell membrane</location>
        <topology evidence="1 7">Multi-pass membrane protein</topology>
    </subcellularLocation>
</comment>
<keyword evidence="5 7" id="KW-1133">Transmembrane helix</keyword>